<accession>A0A285VWH9</accession>
<name>A0A285VWH9_9MICO</name>
<proteinExistence type="predicted"/>
<dbReference type="GO" id="GO:0000287">
    <property type="term" value="F:magnesium ion binding"/>
    <property type="evidence" value="ECO:0007669"/>
    <property type="project" value="InterPro"/>
</dbReference>
<keyword evidence="3" id="KW-1185">Reference proteome</keyword>
<dbReference type="Gene3D" id="3.90.470.20">
    <property type="entry name" value="4'-phosphopantetheinyl transferase domain"/>
    <property type="match status" value="1"/>
</dbReference>
<organism evidence="2 3">
    <name type="scientific">Ornithinimicrobium cerasi</name>
    <dbReference type="NCBI Taxonomy" id="2248773"/>
    <lineage>
        <taxon>Bacteria</taxon>
        <taxon>Bacillati</taxon>
        <taxon>Actinomycetota</taxon>
        <taxon>Actinomycetes</taxon>
        <taxon>Micrococcales</taxon>
        <taxon>Ornithinimicrobiaceae</taxon>
        <taxon>Ornithinimicrobium</taxon>
    </lineage>
</organism>
<dbReference type="InterPro" id="IPR037143">
    <property type="entry name" value="4-PPantetheinyl_Trfase_dom_sf"/>
</dbReference>
<feature type="region of interest" description="Disordered" evidence="1">
    <location>
        <begin position="61"/>
        <end position="80"/>
    </location>
</feature>
<sequence length="214" mass="22070">MSAPQETPAVAWHDGAPGDDEVDTLLRRHVLAVLGPGVVTVGRLCPGCGSDLHGRPWATHARDRRAGGGAGNGSGTGIRHTRPREVWVSLARAGGYVVTAVSLRGPVGVDAEVVQDVAHGWSDAVVLADGESVDGSLGGWVDGWVDASADGDADTGTERDDRARARCWAAKEAVLKRRGTGLATPMTHVRLAEEPGLTDLPAPPGLVAVLAAPH</sequence>
<evidence type="ECO:0000313" key="2">
    <source>
        <dbReference type="EMBL" id="SOC58247.1"/>
    </source>
</evidence>
<gene>
    <name evidence="2" type="ORF">SAMN05421879_12610</name>
</gene>
<dbReference type="AlphaFoldDB" id="A0A285VWH9"/>
<keyword evidence="2" id="KW-0808">Transferase</keyword>
<dbReference type="RefSeq" id="WP_097189373.1">
    <property type="nucleotide sequence ID" value="NZ_OBQK01000026.1"/>
</dbReference>
<reference evidence="3" key="1">
    <citation type="submission" date="2017-08" db="EMBL/GenBank/DDBJ databases">
        <authorList>
            <person name="Varghese N."/>
            <person name="Submissions S."/>
        </authorList>
    </citation>
    <scope>NUCLEOTIDE SEQUENCE [LARGE SCALE GENOMIC DNA]</scope>
    <source>
        <strain evidence="3">USBA17B2</strain>
    </source>
</reference>
<protein>
    <submittedName>
        <fullName evidence="2">4'-phosphopantetheinyl transferase superfamily protein</fullName>
    </submittedName>
</protein>
<dbReference type="GO" id="GO:0008897">
    <property type="term" value="F:holo-[acyl-carrier-protein] synthase activity"/>
    <property type="evidence" value="ECO:0007669"/>
    <property type="project" value="InterPro"/>
</dbReference>
<evidence type="ECO:0000313" key="3">
    <source>
        <dbReference type="Proteomes" id="UP000219688"/>
    </source>
</evidence>
<dbReference type="SUPFAM" id="SSF56214">
    <property type="entry name" value="4'-phosphopantetheinyl transferase"/>
    <property type="match status" value="1"/>
</dbReference>
<evidence type="ECO:0000256" key="1">
    <source>
        <dbReference type="SAM" id="MobiDB-lite"/>
    </source>
</evidence>
<dbReference type="EMBL" id="OBQK01000026">
    <property type="protein sequence ID" value="SOC58247.1"/>
    <property type="molecule type" value="Genomic_DNA"/>
</dbReference>
<dbReference type="Proteomes" id="UP000219688">
    <property type="component" value="Unassembled WGS sequence"/>
</dbReference>
<feature type="compositionally biased region" description="Gly residues" evidence="1">
    <location>
        <begin position="67"/>
        <end position="76"/>
    </location>
</feature>